<protein>
    <submittedName>
        <fullName evidence="1">Uncharacterized protein</fullName>
    </submittedName>
</protein>
<reference evidence="1" key="1">
    <citation type="submission" date="2019-08" db="EMBL/GenBank/DDBJ databases">
        <authorList>
            <person name="Kucharzyk K."/>
            <person name="Murdoch R.W."/>
            <person name="Higgins S."/>
            <person name="Loffler F."/>
        </authorList>
    </citation>
    <scope>NUCLEOTIDE SEQUENCE</scope>
</reference>
<accession>A0A645AMC3</accession>
<gene>
    <name evidence="1" type="ORF">SDC9_100658</name>
</gene>
<sequence length="112" mass="12214">MDHLGGFVLVAAGLHKGCYEEVFVHGFIFAAQFIKDHGHTGMHGLVFRIQLNGAVEIIEGAVNIAGFDLRLGPLHIRLHGFLEHAHALVNACDLLVGHGVVWLQGRHTLIKP</sequence>
<comment type="caution">
    <text evidence="1">The sequence shown here is derived from an EMBL/GenBank/DDBJ whole genome shotgun (WGS) entry which is preliminary data.</text>
</comment>
<dbReference type="AlphaFoldDB" id="A0A645AMC3"/>
<dbReference type="EMBL" id="VSSQ01014547">
    <property type="protein sequence ID" value="MPM53888.1"/>
    <property type="molecule type" value="Genomic_DNA"/>
</dbReference>
<organism evidence="1">
    <name type="scientific">bioreactor metagenome</name>
    <dbReference type="NCBI Taxonomy" id="1076179"/>
    <lineage>
        <taxon>unclassified sequences</taxon>
        <taxon>metagenomes</taxon>
        <taxon>ecological metagenomes</taxon>
    </lineage>
</organism>
<name>A0A645AMC3_9ZZZZ</name>
<proteinExistence type="predicted"/>
<evidence type="ECO:0000313" key="1">
    <source>
        <dbReference type="EMBL" id="MPM53888.1"/>
    </source>
</evidence>